<keyword evidence="5" id="KW-1185">Reference proteome</keyword>
<reference evidence="4" key="3">
    <citation type="submission" date="2017-08" db="EMBL/GenBank/DDBJ databases">
        <title>Trichoderma gamsii strain T6085, whole genome shotgun sequencing project.</title>
        <authorList>
            <person name="Baroncelli R."/>
        </authorList>
    </citation>
    <scope>NUCLEOTIDE SEQUENCE</scope>
    <source>
        <strain evidence="4">T6085</strain>
    </source>
</reference>
<evidence type="ECO:0000313" key="3">
    <source>
        <dbReference type="EMBL" id="PNP45622.1"/>
    </source>
</evidence>
<dbReference type="Proteomes" id="UP000054821">
    <property type="component" value="Unassembled WGS sequence"/>
</dbReference>
<name>A0A0W7VIA8_9HYPO</name>
<evidence type="ECO:0000313" key="6">
    <source>
        <dbReference type="Proteomes" id="UP000236546"/>
    </source>
</evidence>
<dbReference type="AlphaFoldDB" id="A0A0W7VIA8"/>
<dbReference type="SUPFAM" id="SSF54909">
    <property type="entry name" value="Dimeric alpha+beta barrel"/>
    <property type="match status" value="1"/>
</dbReference>
<feature type="domain" description="EthD" evidence="2">
    <location>
        <begin position="18"/>
        <end position="112"/>
    </location>
</feature>
<comment type="caution">
    <text evidence="3">The sequence shown here is derived from an EMBL/GenBank/DDBJ whole genome shotgun (WGS) entry which is preliminary data.</text>
</comment>
<comment type="similarity">
    <text evidence="1">Belongs to the tpcK family.</text>
</comment>
<reference evidence="3 6" key="2">
    <citation type="submission" date="2017-02" db="EMBL/GenBank/DDBJ databases">
        <title>Genomes of Trichoderma spp. with biocontrol activity.</title>
        <authorList>
            <person name="Gardiner D."/>
            <person name="Kazan K."/>
            <person name="Vos C."/>
            <person name="Harvey P."/>
        </authorList>
    </citation>
    <scope>NUCLEOTIDE SEQUENCE [LARGE SCALE GENOMIC DNA]</scope>
    <source>
        <strain evidence="3 6">A5MH</strain>
    </source>
</reference>
<dbReference type="RefSeq" id="XP_018659049.1">
    <property type="nucleotide sequence ID" value="XM_018807711.1"/>
</dbReference>
<evidence type="ECO:0000259" key="2">
    <source>
        <dbReference type="Pfam" id="PF07110"/>
    </source>
</evidence>
<dbReference type="Pfam" id="PF07110">
    <property type="entry name" value="EthD"/>
    <property type="match status" value="1"/>
</dbReference>
<dbReference type="EMBL" id="JPDN02000013">
    <property type="protein sequence ID" value="PON26462.1"/>
    <property type="molecule type" value="Genomic_DNA"/>
</dbReference>
<dbReference type="OrthoDB" id="3454835at2759"/>
<evidence type="ECO:0000313" key="4">
    <source>
        <dbReference type="EMBL" id="PON26462.1"/>
    </source>
</evidence>
<proteinExistence type="inferred from homology"/>
<dbReference type="STRING" id="398673.A0A0W7VIA8"/>
<dbReference type="InterPro" id="IPR009799">
    <property type="entry name" value="EthD_dom"/>
</dbReference>
<sequence>MTTGFQTGIKATFLVTKKKGMSDEDFEQHYTKVHIPMVAELLNRHRVLYYGVQFITGENKESIQTMFGGAIGSIDCDAVVTAIFSDMDSLKATFADPDFSVKLNPDEKIFTEDDRRMVIGKEFVGVWNEAKAV</sequence>
<protein>
    <recommendedName>
        <fullName evidence="2">EthD domain-containing protein</fullName>
    </recommendedName>
</protein>
<organism evidence="3 6">
    <name type="scientific">Trichoderma gamsii</name>
    <dbReference type="NCBI Taxonomy" id="398673"/>
    <lineage>
        <taxon>Eukaryota</taxon>
        <taxon>Fungi</taxon>
        <taxon>Dikarya</taxon>
        <taxon>Ascomycota</taxon>
        <taxon>Pezizomycotina</taxon>
        <taxon>Sordariomycetes</taxon>
        <taxon>Hypocreomycetidae</taxon>
        <taxon>Hypocreales</taxon>
        <taxon>Hypocreaceae</taxon>
        <taxon>Trichoderma</taxon>
    </lineage>
</organism>
<dbReference type="GeneID" id="29987794"/>
<evidence type="ECO:0000256" key="1">
    <source>
        <dbReference type="ARBA" id="ARBA00005986"/>
    </source>
</evidence>
<dbReference type="EMBL" id="MTYH01000024">
    <property type="protein sequence ID" value="PNP45622.1"/>
    <property type="molecule type" value="Genomic_DNA"/>
</dbReference>
<gene>
    <name evidence="4" type="ORF">TGAM01_v204472</name>
    <name evidence="3" type="ORF">TGAMA5MH_02845</name>
</gene>
<reference evidence="4 5" key="1">
    <citation type="journal article" date="2016" name="Genome Announc.">
        <title>Draft Whole-Genome Sequence of Trichoderma gamsii T6085, a Promising Biocontrol Agent of Fusarium Head Blight on Wheat.</title>
        <authorList>
            <person name="Baroncelli R."/>
            <person name="Zapparata A."/>
            <person name="Piaggeschi G."/>
            <person name="Sarrocco S."/>
            <person name="Vannacci G."/>
        </authorList>
    </citation>
    <scope>NUCLEOTIDE SEQUENCE [LARGE SCALE GENOMIC DNA]</scope>
    <source>
        <strain evidence="4 5">T6085</strain>
    </source>
</reference>
<evidence type="ECO:0000313" key="5">
    <source>
        <dbReference type="Proteomes" id="UP000054821"/>
    </source>
</evidence>
<accession>A0A0W7VIA8</accession>
<dbReference type="Gene3D" id="3.30.70.100">
    <property type="match status" value="1"/>
</dbReference>
<dbReference type="GO" id="GO:0016491">
    <property type="term" value="F:oxidoreductase activity"/>
    <property type="evidence" value="ECO:0007669"/>
    <property type="project" value="InterPro"/>
</dbReference>
<dbReference type="InterPro" id="IPR011008">
    <property type="entry name" value="Dimeric_a/b-barrel"/>
</dbReference>
<dbReference type="Proteomes" id="UP000236546">
    <property type="component" value="Unassembled WGS sequence"/>
</dbReference>